<dbReference type="Pfam" id="PF02517">
    <property type="entry name" value="Rce1-like"/>
    <property type="match status" value="1"/>
</dbReference>
<dbReference type="AlphaFoldDB" id="A0A369W6L4"/>
<dbReference type="GO" id="GO:0008237">
    <property type="term" value="F:metallopeptidase activity"/>
    <property type="evidence" value="ECO:0007669"/>
    <property type="project" value="UniProtKB-KW"/>
</dbReference>
<feature type="transmembrane region" description="Helical" evidence="1">
    <location>
        <begin position="154"/>
        <end position="173"/>
    </location>
</feature>
<gene>
    <name evidence="3" type="ORF">DVH29_02770</name>
</gene>
<feature type="transmembrane region" description="Helical" evidence="1">
    <location>
        <begin position="240"/>
        <end position="259"/>
    </location>
</feature>
<dbReference type="InterPro" id="IPR003675">
    <property type="entry name" value="Rce1/LyrA-like_dom"/>
</dbReference>
<accession>A0A369W6L4</accession>
<evidence type="ECO:0000313" key="4">
    <source>
        <dbReference type="Proteomes" id="UP000253759"/>
    </source>
</evidence>
<dbReference type="GO" id="GO:0006508">
    <property type="term" value="P:proteolysis"/>
    <property type="evidence" value="ECO:0007669"/>
    <property type="project" value="UniProtKB-KW"/>
</dbReference>
<dbReference type="RefSeq" id="WP_114644618.1">
    <property type="nucleotide sequence ID" value="NZ_QQNH01000002.1"/>
</dbReference>
<organism evidence="3 4">
    <name type="scientific">Pelagibacterium lacus</name>
    <dbReference type="NCBI Taxonomy" id="2282655"/>
    <lineage>
        <taxon>Bacteria</taxon>
        <taxon>Pseudomonadati</taxon>
        <taxon>Pseudomonadota</taxon>
        <taxon>Alphaproteobacteria</taxon>
        <taxon>Hyphomicrobiales</taxon>
        <taxon>Devosiaceae</taxon>
        <taxon>Pelagibacterium</taxon>
    </lineage>
</organism>
<keyword evidence="4" id="KW-1185">Reference proteome</keyword>
<evidence type="ECO:0000313" key="3">
    <source>
        <dbReference type="EMBL" id="RDE10326.1"/>
    </source>
</evidence>
<proteinExistence type="predicted"/>
<dbReference type="Proteomes" id="UP000253759">
    <property type="component" value="Unassembled WGS sequence"/>
</dbReference>
<feature type="transmembrane region" description="Helical" evidence="1">
    <location>
        <begin position="12"/>
        <end position="29"/>
    </location>
</feature>
<dbReference type="EMBL" id="QQNH01000002">
    <property type="protein sequence ID" value="RDE10326.1"/>
    <property type="molecule type" value="Genomic_DNA"/>
</dbReference>
<dbReference type="GO" id="GO:0080120">
    <property type="term" value="P:CAAX-box protein maturation"/>
    <property type="evidence" value="ECO:0007669"/>
    <property type="project" value="UniProtKB-ARBA"/>
</dbReference>
<name>A0A369W6L4_9HYPH</name>
<feature type="transmembrane region" description="Helical" evidence="1">
    <location>
        <begin position="185"/>
        <end position="206"/>
    </location>
</feature>
<evidence type="ECO:0000256" key="1">
    <source>
        <dbReference type="SAM" id="Phobius"/>
    </source>
</evidence>
<feature type="transmembrane region" description="Helical" evidence="1">
    <location>
        <begin position="117"/>
        <end position="134"/>
    </location>
</feature>
<feature type="domain" description="CAAX prenyl protease 2/Lysostaphin resistance protein A-like" evidence="2">
    <location>
        <begin position="122"/>
        <end position="216"/>
    </location>
</feature>
<keyword evidence="1" id="KW-0812">Transmembrane</keyword>
<keyword evidence="3" id="KW-0645">Protease</keyword>
<keyword evidence="3" id="KW-0482">Metalloprotease</keyword>
<comment type="caution">
    <text evidence="3">The sequence shown here is derived from an EMBL/GenBank/DDBJ whole genome shotgun (WGS) entry which is preliminary data.</text>
</comment>
<protein>
    <submittedName>
        <fullName evidence="3">CPBP family intramembrane metalloprotease</fullName>
    </submittedName>
</protein>
<dbReference type="OrthoDB" id="6059004at2"/>
<keyword evidence="1" id="KW-1133">Transmembrane helix</keyword>
<keyword evidence="3" id="KW-0378">Hydrolase</keyword>
<keyword evidence="1" id="KW-0472">Membrane</keyword>
<evidence type="ECO:0000259" key="2">
    <source>
        <dbReference type="Pfam" id="PF02517"/>
    </source>
</evidence>
<dbReference type="GO" id="GO:0004175">
    <property type="term" value="F:endopeptidase activity"/>
    <property type="evidence" value="ECO:0007669"/>
    <property type="project" value="UniProtKB-ARBA"/>
</dbReference>
<reference evidence="4" key="1">
    <citation type="submission" date="2018-07" db="EMBL/GenBank/DDBJ databases">
        <authorList>
            <person name="Liu B.-T."/>
            <person name="Du Z."/>
        </authorList>
    </citation>
    <scope>NUCLEOTIDE SEQUENCE [LARGE SCALE GENOMIC DNA]</scope>
    <source>
        <strain evidence="4">XYN52</strain>
    </source>
</reference>
<feature type="transmembrane region" description="Helical" evidence="1">
    <location>
        <begin position="82"/>
        <end position="105"/>
    </location>
</feature>
<sequence length="267" mass="28268">MTPTASPYLRAGLVWLAMIAIWLALGAALSTPEGYSLGSHIWRAVLATAIAVPMVVAARRLIDRESVASLGLAFDADAVRQVLIGAAGFLIPAALGFAVVIGMGWATITPTASIMDILGFVPLLIVLVFLYEALPEELAFRGYIQTNLEAGMGHWPAIFAQAALFALWGAVLWSVFSAAFATDRLVMFFFVALVLGIVRGMTGSVWTTIGLHVGFQTVAQLLLNTQRGHFAVEGVETMQLVALGVVPFSLAALVVQWLGGAKRAAVS</sequence>